<sequence length="280" mass="29348">MTETTTALDGEAITGWAAGVPFTALPPAGGAGEPAPLVVTWHMMDAPRSDAAFAAALPLAAVPAWRVHLGMPWVGRRPRDDGYEAALADPMLGYVDPVVRQATGEFPAALDALREMFAFRDGPIGVVGASLGGNVALDVVARLPVEVSAVALVNPAIRARTAVEVFTAAAGTTYDWSEPALAAADRLDFVAHAGLVGARRPEPAVLLVSGALDYPNSRADADALVTALRADYREPDRVRLATIEGLDHPLAERPGLEPAPQLPLAKVVDRVVGDWLRAHL</sequence>
<dbReference type="HOGENOM" id="CLU_1029117_0_0_11"/>
<dbReference type="OrthoDB" id="6059224at2"/>
<name>E3J1E0_PSEI1</name>
<reference evidence="1 2" key="1">
    <citation type="submission" date="2010-10" db="EMBL/GenBank/DDBJ databases">
        <title>Complete sequence of Frankia sp. EuI1c.</title>
        <authorList>
            <consortium name="US DOE Joint Genome Institute"/>
            <person name="Lucas S."/>
            <person name="Copeland A."/>
            <person name="Lapidus A."/>
            <person name="Cheng J.-F."/>
            <person name="Bruce D."/>
            <person name="Goodwin L."/>
            <person name="Pitluck S."/>
            <person name="Chertkov O."/>
            <person name="Detter J.C."/>
            <person name="Han C."/>
            <person name="Tapia R."/>
            <person name="Land M."/>
            <person name="Hauser L."/>
            <person name="Jeffries C."/>
            <person name="Kyrpides N."/>
            <person name="Ivanova N."/>
            <person name="Mikhailova N."/>
            <person name="Beauchemin N."/>
            <person name="Sen A."/>
            <person name="Sur S.A."/>
            <person name="Gtari M."/>
            <person name="Wall L."/>
            <person name="Tisa L."/>
            <person name="Woyke T."/>
        </authorList>
    </citation>
    <scope>NUCLEOTIDE SEQUENCE [LARGE SCALE GENOMIC DNA]</scope>
    <source>
        <strain evidence="2">DSM 45817 / CECT 9037 / EuI1c</strain>
    </source>
</reference>
<dbReference type="STRING" id="298654.FraEuI1c_2425"/>
<evidence type="ECO:0008006" key="3">
    <source>
        <dbReference type="Google" id="ProtNLM"/>
    </source>
</evidence>
<proteinExistence type="predicted"/>
<evidence type="ECO:0000313" key="2">
    <source>
        <dbReference type="Proteomes" id="UP000002484"/>
    </source>
</evidence>
<dbReference type="RefSeq" id="WP_013423579.1">
    <property type="nucleotide sequence ID" value="NC_014666.1"/>
</dbReference>
<accession>E3J1E0</accession>
<organism evidence="1 2">
    <name type="scientific">Pseudofrankia inefficax (strain DSM 45817 / CECT 9037 / DDB 130130 / EuI1c)</name>
    <name type="common">Frankia inefficax</name>
    <dbReference type="NCBI Taxonomy" id="298654"/>
    <lineage>
        <taxon>Bacteria</taxon>
        <taxon>Bacillati</taxon>
        <taxon>Actinomycetota</taxon>
        <taxon>Actinomycetes</taxon>
        <taxon>Frankiales</taxon>
        <taxon>Frankiaceae</taxon>
        <taxon>Pseudofrankia</taxon>
    </lineage>
</organism>
<dbReference type="KEGG" id="fri:FraEuI1c_2425"/>
<dbReference type="SUPFAM" id="SSF53474">
    <property type="entry name" value="alpha/beta-Hydrolases"/>
    <property type="match status" value="1"/>
</dbReference>
<dbReference type="eggNOG" id="COG1073">
    <property type="taxonomic scope" value="Bacteria"/>
</dbReference>
<protein>
    <recommendedName>
        <fullName evidence="3">Peptidase S9 prolyl oligopeptidase catalytic domain-containing protein</fullName>
    </recommendedName>
</protein>
<dbReference type="InParanoid" id="E3J1E0"/>
<dbReference type="Gene3D" id="3.40.50.1820">
    <property type="entry name" value="alpha/beta hydrolase"/>
    <property type="match status" value="1"/>
</dbReference>
<dbReference type="AlphaFoldDB" id="E3J1E0"/>
<dbReference type="EMBL" id="CP002299">
    <property type="protein sequence ID" value="ADP80461.1"/>
    <property type="molecule type" value="Genomic_DNA"/>
</dbReference>
<evidence type="ECO:0000313" key="1">
    <source>
        <dbReference type="EMBL" id="ADP80461.1"/>
    </source>
</evidence>
<keyword evidence="2" id="KW-1185">Reference proteome</keyword>
<dbReference type="InterPro" id="IPR029058">
    <property type="entry name" value="AB_hydrolase_fold"/>
</dbReference>
<dbReference type="Proteomes" id="UP000002484">
    <property type="component" value="Chromosome"/>
</dbReference>
<gene>
    <name evidence="1" type="ordered locus">FraEuI1c_2425</name>
</gene>